<dbReference type="EMBL" id="LJZO01000058">
    <property type="protein sequence ID" value="ROV89394.1"/>
    <property type="molecule type" value="Genomic_DNA"/>
</dbReference>
<evidence type="ECO:0000256" key="1">
    <source>
        <dbReference type="SAM" id="MobiDB-lite"/>
    </source>
</evidence>
<dbReference type="Proteomes" id="UP000284375">
    <property type="component" value="Unassembled WGS sequence"/>
</dbReference>
<organism evidence="2 3">
    <name type="scientific">Cytospora chrysosperma</name>
    <name type="common">Cytospora canker fungus</name>
    <name type="synonym">Sphaeria chrysosperma</name>
    <dbReference type="NCBI Taxonomy" id="252740"/>
    <lineage>
        <taxon>Eukaryota</taxon>
        <taxon>Fungi</taxon>
        <taxon>Dikarya</taxon>
        <taxon>Ascomycota</taxon>
        <taxon>Pezizomycotina</taxon>
        <taxon>Sordariomycetes</taxon>
        <taxon>Sordariomycetidae</taxon>
        <taxon>Diaporthales</taxon>
        <taxon>Cytosporaceae</taxon>
        <taxon>Cytospora</taxon>
    </lineage>
</organism>
<reference evidence="2 3" key="1">
    <citation type="submission" date="2015-09" db="EMBL/GenBank/DDBJ databases">
        <title>Host preference determinants of Valsa canker pathogens revealed by comparative genomics.</title>
        <authorList>
            <person name="Yin Z."/>
            <person name="Huang L."/>
        </authorList>
    </citation>
    <scope>NUCLEOTIDE SEQUENCE [LARGE SCALE GENOMIC DNA]</scope>
    <source>
        <strain evidence="2 3">YSFL</strain>
    </source>
</reference>
<comment type="caution">
    <text evidence="2">The sequence shown here is derived from an EMBL/GenBank/DDBJ whole genome shotgun (WGS) entry which is preliminary data.</text>
</comment>
<dbReference type="OrthoDB" id="47007at2759"/>
<name>A0A423VEH5_CYTCH</name>
<evidence type="ECO:0000313" key="3">
    <source>
        <dbReference type="Proteomes" id="UP000284375"/>
    </source>
</evidence>
<keyword evidence="3" id="KW-1185">Reference proteome</keyword>
<dbReference type="AlphaFoldDB" id="A0A423VEH5"/>
<accession>A0A423VEH5</accession>
<evidence type="ECO:0000313" key="2">
    <source>
        <dbReference type="EMBL" id="ROV89394.1"/>
    </source>
</evidence>
<protein>
    <submittedName>
        <fullName evidence="2">Uncharacterized protein</fullName>
    </submittedName>
</protein>
<feature type="region of interest" description="Disordered" evidence="1">
    <location>
        <begin position="204"/>
        <end position="256"/>
    </location>
</feature>
<sequence>MADGSLPTPSAPSEIDLKAAPAIAVWAGANGQVQQLHQVTFDVRFNAASQAAFFKLCVPVKLKGIPHAKTPLFLYIHPDCVASLVCDGPDKTPDDLRQKLGTDAIACLRFCLHKPADMIGPRASLLAPRRAKGHGDKLDAFKLLAQETTLTVYLAHGDSLSEGLLRSLCAAVTGGSLQTPDGAADMSGLYAGIGGEVVQFGDSCPPPSYHELGASPPPPPLLKDGATQANDSRKRRRGSSSEDARESPGVSAQGMEATCRKIMQDMMSQFRQEERAYLRSELQQIKAEITEYVDKRLERVADELDVYSVEEVDERIEEVKQYNEDRIDVKVEDRVDYVKLELEEYVEDQIAGAQGRVLDRLRTASLSLDIQDD</sequence>
<proteinExistence type="predicted"/>
<dbReference type="STRING" id="252740.A0A423VEH5"/>
<gene>
    <name evidence="2" type="ORF">VSDG_08691</name>
</gene>